<evidence type="ECO:0000256" key="2">
    <source>
        <dbReference type="SAM" id="MobiDB-lite"/>
    </source>
</evidence>
<feature type="domain" description="SH3b" evidence="3">
    <location>
        <begin position="272"/>
        <end position="336"/>
    </location>
</feature>
<accession>A0A6N6M401</accession>
<organism evidence="4 5">
    <name type="scientific">Salibacter halophilus</name>
    <dbReference type="NCBI Taxonomy" id="1803916"/>
    <lineage>
        <taxon>Bacteria</taxon>
        <taxon>Pseudomonadati</taxon>
        <taxon>Bacteroidota</taxon>
        <taxon>Flavobacteriia</taxon>
        <taxon>Flavobacteriales</taxon>
        <taxon>Salibacteraceae</taxon>
        <taxon>Salibacter</taxon>
    </lineage>
</organism>
<dbReference type="Gene3D" id="2.30.30.40">
    <property type="entry name" value="SH3 Domains"/>
    <property type="match status" value="1"/>
</dbReference>
<feature type="region of interest" description="Disordered" evidence="2">
    <location>
        <begin position="1"/>
        <end position="24"/>
    </location>
</feature>
<gene>
    <name evidence="4" type="ORF">F3059_13570</name>
</gene>
<keyword evidence="1" id="KW-0175">Coiled coil</keyword>
<evidence type="ECO:0000313" key="5">
    <source>
        <dbReference type="Proteomes" id="UP000435357"/>
    </source>
</evidence>
<dbReference type="EMBL" id="WACR01000017">
    <property type="protein sequence ID" value="KAB1061171.1"/>
    <property type="molecule type" value="Genomic_DNA"/>
</dbReference>
<sequence>MGKKDKSSKQPKKGKFTSSGLSTGMPDFKYPRNYGIPSGILSMMESMQRIQDMVDPPNLRWIREMQEQMQAMYAPLKPVTDLAAGMQSHYLPLNDHLQSVMSGLQNNALSSIARSMQSITDQFRTPIALKELQGPALLPNIATDFLRRDIWESFPEEDEELEEVAEILEEVQESGKVSGEAVNRLIALTEESVALQRENVEQQKKTNENLSQSAAASQVSLRLQKVQLFLTILMMVLSLQSDQKKSEDTSKTSGISQETATKLDQLFEDLHKEEKETTANLNLRSDPNTKEETKIYLTIPKGETVAIQCSVPRWSYVYYTDPETGILRNGWVSKRYLK</sequence>
<dbReference type="Proteomes" id="UP000435357">
    <property type="component" value="Unassembled WGS sequence"/>
</dbReference>
<name>A0A6N6M401_9FLAO</name>
<protein>
    <submittedName>
        <fullName evidence="4">SH3 domain-containing protein</fullName>
    </submittedName>
</protein>
<dbReference type="PROSITE" id="PS51781">
    <property type="entry name" value="SH3B"/>
    <property type="match status" value="1"/>
</dbReference>
<evidence type="ECO:0000259" key="3">
    <source>
        <dbReference type="PROSITE" id="PS51781"/>
    </source>
</evidence>
<comment type="caution">
    <text evidence="4">The sequence shown here is derived from an EMBL/GenBank/DDBJ whole genome shotgun (WGS) entry which is preliminary data.</text>
</comment>
<feature type="coiled-coil region" evidence="1">
    <location>
        <begin position="185"/>
        <end position="213"/>
    </location>
</feature>
<dbReference type="AlphaFoldDB" id="A0A6N6M401"/>
<proteinExistence type="predicted"/>
<dbReference type="InterPro" id="IPR003646">
    <property type="entry name" value="SH3-like_bac-type"/>
</dbReference>
<evidence type="ECO:0000256" key="1">
    <source>
        <dbReference type="SAM" id="Coils"/>
    </source>
</evidence>
<dbReference type="RefSeq" id="WP_151170198.1">
    <property type="nucleotide sequence ID" value="NZ_WACR01000017.1"/>
</dbReference>
<reference evidence="4 5" key="1">
    <citation type="submission" date="2019-09" db="EMBL/GenBank/DDBJ databases">
        <title>Genomes of Cryomorphaceae.</title>
        <authorList>
            <person name="Bowman J.P."/>
        </authorList>
    </citation>
    <scope>NUCLEOTIDE SEQUENCE [LARGE SCALE GENOMIC DNA]</scope>
    <source>
        <strain evidence="4 5">KCTC 52047</strain>
    </source>
</reference>
<keyword evidence="5" id="KW-1185">Reference proteome</keyword>
<evidence type="ECO:0000313" key="4">
    <source>
        <dbReference type="EMBL" id="KAB1061171.1"/>
    </source>
</evidence>